<dbReference type="PROSITE" id="PS00080">
    <property type="entry name" value="MULTICOPPER_OXIDASE2"/>
    <property type="match status" value="1"/>
</dbReference>
<dbReference type="PROSITE" id="PS51318">
    <property type="entry name" value="TAT"/>
    <property type="match status" value="1"/>
</dbReference>
<proteinExistence type="predicted"/>
<dbReference type="InterPro" id="IPR006311">
    <property type="entry name" value="TAT_signal"/>
</dbReference>
<evidence type="ECO:0000259" key="4">
    <source>
        <dbReference type="Pfam" id="PF07731"/>
    </source>
</evidence>
<feature type="compositionally biased region" description="Basic and acidic residues" evidence="3">
    <location>
        <begin position="340"/>
        <end position="354"/>
    </location>
</feature>
<feature type="region of interest" description="Disordered" evidence="3">
    <location>
        <begin position="331"/>
        <end position="354"/>
    </location>
</feature>
<dbReference type="InterPro" id="IPR008972">
    <property type="entry name" value="Cupredoxin"/>
</dbReference>
<evidence type="ECO:0000313" key="6">
    <source>
        <dbReference type="EMBL" id="MBD3915445.1"/>
    </source>
</evidence>
<dbReference type="InterPro" id="IPR045087">
    <property type="entry name" value="Cu-oxidase_fam"/>
</dbReference>
<dbReference type="Proteomes" id="UP000649289">
    <property type="component" value="Unassembled WGS sequence"/>
</dbReference>
<dbReference type="InterPro" id="IPR002355">
    <property type="entry name" value="Cu_oxidase_Cu_BS"/>
</dbReference>
<evidence type="ECO:0000259" key="5">
    <source>
        <dbReference type="Pfam" id="PF07732"/>
    </source>
</evidence>
<keyword evidence="1" id="KW-0479">Metal-binding</keyword>
<sequence length="354" mass="38109">MSPTRRSILRGLGAGPVVVVGGAAALQGAEAAVPAGFPSPSRRIQLYAVELPDYSGEKRIGYGRTPETASVPGPTIEMVEGEAIEIVLHNEVSAETLEALRTDEHTPIGISLHAHGVRYGQDSDGTVHSGSWVAPGESRSYVWWARPAARANGIAGSAGYWWYHDHVVGTQHGTGGLEAGLFGALIVRRRNDPLPVSTYVTAFGDGMELNARRYPDTDTYDPANPVRSNTSIVANQGERIEFVNIALGSELHTWHLHGHTWADTRTGMLPDDAWADMVPVIDNKTIGPGDSFGFQVVAGEGSGPGHWMLHCHLQTHSDMGMSTYFHVHDRQGRPPAGDWPPEHGHMPMGDGAHH</sequence>
<evidence type="ECO:0000256" key="2">
    <source>
        <dbReference type="ARBA" id="ARBA00023002"/>
    </source>
</evidence>
<name>A0ABR8MIP4_9ACTN</name>
<feature type="domain" description="Plastocyanin-like" evidence="4">
    <location>
        <begin position="221"/>
        <end position="329"/>
    </location>
</feature>
<evidence type="ECO:0000256" key="1">
    <source>
        <dbReference type="ARBA" id="ARBA00022723"/>
    </source>
</evidence>
<keyword evidence="2" id="KW-0560">Oxidoreductase</keyword>
<organism evidence="6 7">
    <name type="scientific">Nocardioides hwasunensis</name>
    <dbReference type="NCBI Taxonomy" id="397258"/>
    <lineage>
        <taxon>Bacteria</taxon>
        <taxon>Bacillati</taxon>
        <taxon>Actinomycetota</taxon>
        <taxon>Actinomycetes</taxon>
        <taxon>Propionibacteriales</taxon>
        <taxon>Nocardioidaceae</taxon>
        <taxon>Nocardioides</taxon>
    </lineage>
</organism>
<gene>
    <name evidence="6" type="ORF">IEZ25_12550</name>
</gene>
<protein>
    <submittedName>
        <fullName evidence="6">Multicopper oxidase domain-containing protein</fullName>
    </submittedName>
</protein>
<reference evidence="6 7" key="1">
    <citation type="submission" date="2020-09" db="EMBL/GenBank/DDBJ databases">
        <title>novel species in genus Nocardioides.</title>
        <authorList>
            <person name="Zhang G."/>
        </authorList>
    </citation>
    <scope>NUCLEOTIDE SEQUENCE [LARGE SCALE GENOMIC DNA]</scope>
    <source>
        <strain evidence="6 7">19197</strain>
    </source>
</reference>
<comment type="caution">
    <text evidence="6">The sequence shown here is derived from an EMBL/GenBank/DDBJ whole genome shotgun (WGS) entry which is preliminary data.</text>
</comment>
<dbReference type="SUPFAM" id="SSF49503">
    <property type="entry name" value="Cupredoxins"/>
    <property type="match status" value="2"/>
</dbReference>
<dbReference type="Pfam" id="PF07731">
    <property type="entry name" value="Cu-oxidase_2"/>
    <property type="match status" value="1"/>
</dbReference>
<dbReference type="Gene3D" id="2.60.40.420">
    <property type="entry name" value="Cupredoxins - blue copper proteins"/>
    <property type="match status" value="2"/>
</dbReference>
<evidence type="ECO:0000313" key="7">
    <source>
        <dbReference type="Proteomes" id="UP000649289"/>
    </source>
</evidence>
<dbReference type="EMBL" id="JACXYY010000005">
    <property type="protein sequence ID" value="MBD3915445.1"/>
    <property type="molecule type" value="Genomic_DNA"/>
</dbReference>
<accession>A0ABR8MIP4</accession>
<feature type="domain" description="Plastocyanin-like" evidence="5">
    <location>
        <begin position="70"/>
        <end position="191"/>
    </location>
</feature>
<dbReference type="Pfam" id="PF07732">
    <property type="entry name" value="Cu-oxidase_3"/>
    <property type="match status" value="1"/>
</dbReference>
<keyword evidence="7" id="KW-1185">Reference proteome</keyword>
<dbReference type="InterPro" id="IPR011707">
    <property type="entry name" value="Cu-oxidase-like_N"/>
</dbReference>
<dbReference type="RefSeq" id="WP_191199796.1">
    <property type="nucleotide sequence ID" value="NZ_BAAAPA010000008.1"/>
</dbReference>
<dbReference type="PANTHER" id="PTHR11709:SF486">
    <property type="entry name" value="MULTICOPPER OXIDASE"/>
    <property type="match status" value="1"/>
</dbReference>
<dbReference type="InterPro" id="IPR011706">
    <property type="entry name" value="Cu-oxidase_C"/>
</dbReference>
<evidence type="ECO:0000256" key="3">
    <source>
        <dbReference type="SAM" id="MobiDB-lite"/>
    </source>
</evidence>
<dbReference type="PANTHER" id="PTHR11709">
    <property type="entry name" value="MULTI-COPPER OXIDASE"/>
    <property type="match status" value="1"/>
</dbReference>